<dbReference type="GO" id="GO:0008237">
    <property type="term" value="F:metallopeptidase activity"/>
    <property type="evidence" value="ECO:0007669"/>
    <property type="project" value="InterPro"/>
</dbReference>
<dbReference type="Gene3D" id="3.40.140.10">
    <property type="entry name" value="Cytidine Deaminase, domain 2"/>
    <property type="match status" value="1"/>
</dbReference>
<sequence>MEVVEDSDPLVDTSNQHSVSVVIHPLVLLNASEHWMRLKLIYDSVNAAAYGGLLGKHNGRDVEIHNTFEMVVDEMAIDMDYLIDRAEKVKQLYKGLDIVGWYTNGRSLTEENKSFHFQFSERFEGPYILILDPLDKTCERLPFRLYESGIDSHCQVYFKQVTFKVGNDPIESIGIDLLARVADVAKVTADMGTNDTTDAPGVSTTASHKNLSKPKELSETAETLQENHQAVQMLSNRLNVLRDYVDAVMRGELPFNHARLREIRALLVRLPQVVSSNGPFGDNTNNSVYDLEDQTVLLRQASDVCLTSLLAGLTKTMQSLYGWLHREKTVSIFHDSASKFGVHTTQRVKCFRNASKVVTDTLEEETINS</sequence>
<dbReference type="GO" id="GO:0008180">
    <property type="term" value="C:COP9 signalosome"/>
    <property type="evidence" value="ECO:0007669"/>
    <property type="project" value="TreeGrafter"/>
</dbReference>
<dbReference type="AlphaFoldDB" id="A0A0R3TNP5"/>
<proteinExistence type="inferred from homology"/>
<evidence type="ECO:0000313" key="4">
    <source>
        <dbReference type="EMBL" id="VDO05270.1"/>
    </source>
</evidence>
<evidence type="ECO:0000256" key="1">
    <source>
        <dbReference type="ARBA" id="ARBA00010893"/>
    </source>
</evidence>
<evidence type="ECO:0000313" key="5">
    <source>
        <dbReference type="Proteomes" id="UP000278807"/>
    </source>
</evidence>
<dbReference type="OrthoDB" id="1378at2759"/>
<accession>A0A0R3TNP5</accession>
<dbReference type="Pfam" id="PF13012">
    <property type="entry name" value="MitMem_reg"/>
    <property type="match status" value="1"/>
</dbReference>
<dbReference type="Pfam" id="PF01398">
    <property type="entry name" value="JAB"/>
    <property type="match status" value="1"/>
</dbReference>
<dbReference type="InterPro" id="IPR024969">
    <property type="entry name" value="EIF3F/CSN6-like_C"/>
</dbReference>
<keyword evidence="5" id="KW-1185">Reference proteome</keyword>
<dbReference type="InterPro" id="IPR037518">
    <property type="entry name" value="MPN"/>
</dbReference>
<gene>
    <name evidence="4" type="ORF">HNAJ_LOCUS9018</name>
</gene>
<feature type="domain" description="MPN" evidence="3">
    <location>
        <begin position="21"/>
        <end position="152"/>
    </location>
</feature>
<protein>
    <recommendedName>
        <fullName evidence="2">COP9 signalosome complex subunit 6</fullName>
    </recommendedName>
</protein>
<dbReference type="EMBL" id="UZAE01012465">
    <property type="protein sequence ID" value="VDO05270.1"/>
    <property type="molecule type" value="Genomic_DNA"/>
</dbReference>
<name>A0A0R3TNP5_RODNA</name>
<organism evidence="6">
    <name type="scientific">Rodentolepis nana</name>
    <name type="common">Dwarf tapeworm</name>
    <name type="synonym">Hymenolepis nana</name>
    <dbReference type="NCBI Taxonomy" id="102285"/>
    <lineage>
        <taxon>Eukaryota</taxon>
        <taxon>Metazoa</taxon>
        <taxon>Spiralia</taxon>
        <taxon>Lophotrochozoa</taxon>
        <taxon>Platyhelminthes</taxon>
        <taxon>Cestoda</taxon>
        <taxon>Eucestoda</taxon>
        <taxon>Cyclophyllidea</taxon>
        <taxon>Hymenolepididae</taxon>
        <taxon>Rodentolepis</taxon>
    </lineage>
</organism>
<dbReference type="InterPro" id="IPR000555">
    <property type="entry name" value="JAMM/MPN+_dom"/>
</dbReference>
<evidence type="ECO:0000256" key="2">
    <source>
        <dbReference type="ARBA" id="ARBA00014871"/>
    </source>
</evidence>
<comment type="similarity">
    <text evidence="1">Belongs to the peptidase M67A family. CSN6 subfamily.</text>
</comment>
<evidence type="ECO:0000313" key="6">
    <source>
        <dbReference type="WBParaSite" id="HNAJ_0000902201-mRNA-1"/>
    </source>
</evidence>
<reference evidence="4 5" key="2">
    <citation type="submission" date="2018-11" db="EMBL/GenBank/DDBJ databases">
        <authorList>
            <consortium name="Pathogen Informatics"/>
        </authorList>
    </citation>
    <scope>NUCLEOTIDE SEQUENCE [LARGE SCALE GENOMIC DNA]</scope>
</reference>
<evidence type="ECO:0000259" key="3">
    <source>
        <dbReference type="PROSITE" id="PS50249"/>
    </source>
</evidence>
<reference evidence="6" key="1">
    <citation type="submission" date="2017-02" db="UniProtKB">
        <authorList>
            <consortium name="WormBaseParasite"/>
        </authorList>
    </citation>
    <scope>IDENTIFICATION</scope>
</reference>
<dbReference type="PROSITE" id="PS50249">
    <property type="entry name" value="MPN"/>
    <property type="match status" value="1"/>
</dbReference>
<dbReference type="WBParaSite" id="HNAJ_0000902201-mRNA-1">
    <property type="protein sequence ID" value="HNAJ_0000902201-mRNA-1"/>
    <property type="gene ID" value="HNAJ_0000902201"/>
</dbReference>
<dbReference type="PANTHER" id="PTHR10540">
    <property type="entry name" value="EUKARYOTIC TRANSLATION INITIATION FACTOR 3 SUBUNIT F-RELATED"/>
    <property type="match status" value="1"/>
</dbReference>
<dbReference type="Proteomes" id="UP000278807">
    <property type="component" value="Unassembled WGS sequence"/>
</dbReference>
<dbReference type="SMART" id="SM00232">
    <property type="entry name" value="JAB_MPN"/>
    <property type="match status" value="1"/>
</dbReference>
<dbReference type="PANTHER" id="PTHR10540:SF8">
    <property type="entry name" value="COP9 SIGNALOSOME COMPLEX SUBUNIT 6"/>
    <property type="match status" value="1"/>
</dbReference>
<dbReference type="STRING" id="102285.A0A0R3TNP5"/>